<evidence type="ECO:0000313" key="1">
    <source>
        <dbReference type="EMBL" id="KAI7983857.1"/>
    </source>
</evidence>
<proteinExistence type="predicted"/>
<name>A0ACC0F693_9ERIC</name>
<gene>
    <name evidence="1" type="ORF">LOK49_LG15G00033</name>
</gene>
<protein>
    <submittedName>
        <fullName evidence="1">Uncharacterized protein</fullName>
    </submittedName>
</protein>
<sequence>MAVQENTMMKNGDLEAGEHGRLYPSMTENPQLRWSFIRKLRFRFKIFDQEIEMNLFFRMFQAPCVVVWPTTNARAKGGTDLDME</sequence>
<accession>A0ACC0F693</accession>
<dbReference type="EMBL" id="CM045768">
    <property type="protein sequence ID" value="KAI7983857.1"/>
    <property type="molecule type" value="Genomic_DNA"/>
</dbReference>
<comment type="caution">
    <text evidence="1">The sequence shown here is derived from an EMBL/GenBank/DDBJ whole genome shotgun (WGS) entry which is preliminary data.</text>
</comment>
<dbReference type="Proteomes" id="UP001060215">
    <property type="component" value="Chromosome 11"/>
</dbReference>
<keyword evidence="2" id="KW-1185">Reference proteome</keyword>
<organism evidence="1 2">
    <name type="scientific">Camellia lanceoleosa</name>
    <dbReference type="NCBI Taxonomy" id="1840588"/>
    <lineage>
        <taxon>Eukaryota</taxon>
        <taxon>Viridiplantae</taxon>
        <taxon>Streptophyta</taxon>
        <taxon>Embryophyta</taxon>
        <taxon>Tracheophyta</taxon>
        <taxon>Spermatophyta</taxon>
        <taxon>Magnoliopsida</taxon>
        <taxon>eudicotyledons</taxon>
        <taxon>Gunneridae</taxon>
        <taxon>Pentapetalae</taxon>
        <taxon>asterids</taxon>
        <taxon>Ericales</taxon>
        <taxon>Theaceae</taxon>
        <taxon>Camellia</taxon>
    </lineage>
</organism>
<reference evidence="1 2" key="1">
    <citation type="journal article" date="2022" name="Plant J.">
        <title>Chromosome-level genome of Camellia lanceoleosa provides a valuable resource for understanding genome evolution and self-incompatibility.</title>
        <authorList>
            <person name="Gong W."/>
            <person name="Xiao S."/>
            <person name="Wang L."/>
            <person name="Liao Z."/>
            <person name="Chang Y."/>
            <person name="Mo W."/>
            <person name="Hu G."/>
            <person name="Li W."/>
            <person name="Zhao G."/>
            <person name="Zhu H."/>
            <person name="Hu X."/>
            <person name="Ji K."/>
            <person name="Xiang X."/>
            <person name="Song Q."/>
            <person name="Yuan D."/>
            <person name="Jin S."/>
            <person name="Zhang L."/>
        </authorList>
    </citation>
    <scope>NUCLEOTIDE SEQUENCE [LARGE SCALE GENOMIC DNA]</scope>
    <source>
        <strain evidence="1">SQ_2022a</strain>
    </source>
</reference>
<evidence type="ECO:0000313" key="2">
    <source>
        <dbReference type="Proteomes" id="UP001060215"/>
    </source>
</evidence>